<name>A0ABW4LGS2_9MICO</name>
<organism evidence="2 3">
    <name type="scientific">Amnibacterium endophyticum</name>
    <dbReference type="NCBI Taxonomy" id="2109337"/>
    <lineage>
        <taxon>Bacteria</taxon>
        <taxon>Bacillati</taxon>
        <taxon>Actinomycetota</taxon>
        <taxon>Actinomycetes</taxon>
        <taxon>Micrococcales</taxon>
        <taxon>Microbacteriaceae</taxon>
        <taxon>Amnibacterium</taxon>
    </lineage>
</organism>
<dbReference type="RefSeq" id="WP_377935529.1">
    <property type="nucleotide sequence ID" value="NZ_JBHUEA010000020.1"/>
</dbReference>
<protein>
    <submittedName>
        <fullName evidence="2">Uncharacterized protein</fullName>
    </submittedName>
</protein>
<reference evidence="3" key="1">
    <citation type="journal article" date="2019" name="Int. J. Syst. Evol. Microbiol.">
        <title>The Global Catalogue of Microorganisms (GCM) 10K type strain sequencing project: providing services to taxonomists for standard genome sequencing and annotation.</title>
        <authorList>
            <consortium name="The Broad Institute Genomics Platform"/>
            <consortium name="The Broad Institute Genome Sequencing Center for Infectious Disease"/>
            <person name="Wu L."/>
            <person name="Ma J."/>
        </authorList>
    </citation>
    <scope>NUCLEOTIDE SEQUENCE [LARGE SCALE GENOMIC DNA]</scope>
    <source>
        <strain evidence="3">CGMCC 1.12471</strain>
    </source>
</reference>
<evidence type="ECO:0000313" key="2">
    <source>
        <dbReference type="EMBL" id="MFD1722438.1"/>
    </source>
</evidence>
<feature type="compositionally biased region" description="Basic and acidic residues" evidence="1">
    <location>
        <begin position="41"/>
        <end position="69"/>
    </location>
</feature>
<sequence length="69" mass="7537">MSPDARGTTGVDWLAPVTDLPSAEPLEPPLHGTEEWLSTLDDPHDTTRSERHDLPGDEGLLEHDNHDGS</sequence>
<dbReference type="EMBL" id="JBHUEA010000020">
    <property type="protein sequence ID" value="MFD1722438.1"/>
    <property type="molecule type" value="Genomic_DNA"/>
</dbReference>
<gene>
    <name evidence="2" type="ORF">ACFSBI_12845</name>
</gene>
<proteinExistence type="predicted"/>
<evidence type="ECO:0000313" key="3">
    <source>
        <dbReference type="Proteomes" id="UP001597347"/>
    </source>
</evidence>
<keyword evidence="3" id="KW-1185">Reference proteome</keyword>
<comment type="caution">
    <text evidence="2">The sequence shown here is derived from an EMBL/GenBank/DDBJ whole genome shotgun (WGS) entry which is preliminary data.</text>
</comment>
<feature type="region of interest" description="Disordered" evidence="1">
    <location>
        <begin position="1"/>
        <end position="69"/>
    </location>
</feature>
<accession>A0ABW4LGS2</accession>
<evidence type="ECO:0000256" key="1">
    <source>
        <dbReference type="SAM" id="MobiDB-lite"/>
    </source>
</evidence>
<dbReference type="Proteomes" id="UP001597347">
    <property type="component" value="Unassembled WGS sequence"/>
</dbReference>